<dbReference type="GO" id="GO:0031428">
    <property type="term" value="C:box C/D methylation guide snoRNP complex"/>
    <property type="evidence" value="ECO:0007669"/>
    <property type="project" value="InterPro"/>
</dbReference>
<dbReference type="InterPro" id="IPR036070">
    <property type="entry name" value="Nop_dom_sf"/>
</dbReference>
<feature type="region of interest" description="Disordered" evidence="6">
    <location>
        <begin position="442"/>
        <end position="512"/>
    </location>
</feature>
<evidence type="ECO:0000259" key="7">
    <source>
        <dbReference type="PROSITE" id="PS51358"/>
    </source>
</evidence>
<dbReference type="PANTHER" id="PTHR10894">
    <property type="entry name" value="NUCLEOLAR PROTEIN 5 NUCLEOLAR PROTEIN NOP5 NOP58"/>
    <property type="match status" value="1"/>
</dbReference>
<dbReference type="Proteomes" id="UP000291116">
    <property type="component" value="Unassembled WGS sequence"/>
</dbReference>
<organism evidence="8 9">
    <name type="scientific">Pseudo-nitzschia multistriata</name>
    <dbReference type="NCBI Taxonomy" id="183589"/>
    <lineage>
        <taxon>Eukaryota</taxon>
        <taxon>Sar</taxon>
        <taxon>Stramenopiles</taxon>
        <taxon>Ochrophyta</taxon>
        <taxon>Bacillariophyta</taxon>
        <taxon>Bacillariophyceae</taxon>
        <taxon>Bacillariophycidae</taxon>
        <taxon>Bacillariales</taxon>
        <taxon>Bacillariaceae</taxon>
        <taxon>Pseudo-nitzschia</taxon>
    </lineage>
</organism>
<reference evidence="8 9" key="1">
    <citation type="submission" date="2019-01" db="EMBL/GenBank/DDBJ databases">
        <authorList>
            <person name="Ferrante I. M."/>
        </authorList>
    </citation>
    <scope>NUCLEOTIDE SEQUENCE [LARGE SCALE GENOMIC DNA]</scope>
    <source>
        <strain evidence="8 9">B856</strain>
    </source>
</reference>
<evidence type="ECO:0000256" key="4">
    <source>
        <dbReference type="ARBA" id="ARBA00023242"/>
    </source>
</evidence>
<dbReference type="PANTHER" id="PTHR10894:SF0">
    <property type="entry name" value="NUCLEOLAR PROTEIN 56"/>
    <property type="match status" value="1"/>
</dbReference>
<evidence type="ECO:0000256" key="2">
    <source>
        <dbReference type="ARBA" id="ARBA00009211"/>
    </source>
</evidence>
<feature type="domain" description="Nop" evidence="7">
    <location>
        <begin position="305"/>
        <end position="423"/>
    </location>
</feature>
<dbReference type="Gene3D" id="1.10.246.90">
    <property type="entry name" value="Nop domain"/>
    <property type="match status" value="1"/>
</dbReference>
<dbReference type="SUPFAM" id="SSF89124">
    <property type="entry name" value="Nop domain"/>
    <property type="match status" value="1"/>
</dbReference>
<feature type="compositionally biased region" description="Basic residues" evidence="6">
    <location>
        <begin position="486"/>
        <end position="512"/>
    </location>
</feature>
<evidence type="ECO:0000256" key="1">
    <source>
        <dbReference type="ARBA" id="ARBA00004604"/>
    </source>
</evidence>
<protein>
    <recommendedName>
        <fullName evidence="5">Nucleolar protein 56</fullName>
    </recommendedName>
</protein>
<dbReference type="GO" id="GO:0042254">
    <property type="term" value="P:ribosome biogenesis"/>
    <property type="evidence" value="ECO:0007669"/>
    <property type="project" value="UniProtKB-KW"/>
</dbReference>
<feature type="compositionally biased region" description="Basic residues" evidence="6">
    <location>
        <begin position="460"/>
        <end position="470"/>
    </location>
</feature>
<evidence type="ECO:0000256" key="5">
    <source>
        <dbReference type="ARBA" id="ARBA00040742"/>
    </source>
</evidence>
<dbReference type="InterPro" id="IPR012976">
    <property type="entry name" value="NOSIC"/>
</dbReference>
<name>A0A448YVA9_9STRA</name>
<evidence type="ECO:0000313" key="9">
    <source>
        <dbReference type="Proteomes" id="UP000291116"/>
    </source>
</evidence>
<dbReference type="AlphaFoldDB" id="A0A448YVA9"/>
<dbReference type="FunFam" id="1.10.246.90:FF:000001">
    <property type="entry name" value="Nucleolar protein 56"/>
    <property type="match status" value="1"/>
</dbReference>
<evidence type="ECO:0000256" key="6">
    <source>
        <dbReference type="SAM" id="MobiDB-lite"/>
    </source>
</evidence>
<dbReference type="Gene3D" id="1.10.287.4070">
    <property type="match status" value="1"/>
</dbReference>
<dbReference type="SMART" id="SM00931">
    <property type="entry name" value="NOSIC"/>
    <property type="match status" value="1"/>
</dbReference>
<comment type="similarity">
    <text evidence="2">Belongs to the NOP5/NOP56 family.</text>
</comment>
<sequence length="512" mass="56786">MADSKTLFILSESAAGYALFEVVAFEEIGSLLEGSMDTVTDIKRFGRALKLKAFLPFETAQQALENANAISEHAMTEALNDFLEMNLPKKSKKYSLGVIDPALATAISEGLGGISCRSDDTVREILRGCRMHLNTFVKGLEGGAAEKAQLGLGHSYSRSKVKFNPARSDNMIIQSIALLDQMDKDLNTFAMRVREWYSWHFPELKEVVKDNIMFARAAAYIQDKSTICGGKSDESEKEDKMPGLIEILGDEDTAKAVQAAAKTSMGMECSAIDMVNIINFTQRMVKLAEFRKNLSNYLTEKMGIVAPNLSALIGDTVAARLISKAGSLTNLAKAPASTVQILGAEKALFRALKTKGNTPKYGLIYHSTFIGRADAKNKGRISRYLANKCSIATRIDSFSDEPNRLYGEKLRDQVEERLKFYETGAAPRRNIDVMQEVAKQLKVDGDSDEEMEEVKTPSKKDKKKKGKKRKSMDGDSDEEMVTPKKSEKKAKKEKKSAKKEKKSEKKKRKSMS</sequence>
<dbReference type="GO" id="GO:0030515">
    <property type="term" value="F:snoRNA binding"/>
    <property type="evidence" value="ECO:0007669"/>
    <property type="project" value="InterPro"/>
</dbReference>
<dbReference type="PROSITE" id="PS51358">
    <property type="entry name" value="NOP"/>
    <property type="match status" value="1"/>
</dbReference>
<dbReference type="Pfam" id="PF01798">
    <property type="entry name" value="Nop"/>
    <property type="match status" value="1"/>
</dbReference>
<keyword evidence="9" id="KW-1185">Reference proteome</keyword>
<keyword evidence="4" id="KW-0539">Nucleus</keyword>
<evidence type="ECO:0000256" key="3">
    <source>
        <dbReference type="ARBA" id="ARBA00022517"/>
    </source>
</evidence>
<dbReference type="InterPro" id="IPR002687">
    <property type="entry name" value="Nop_dom"/>
</dbReference>
<dbReference type="InterPro" id="IPR042239">
    <property type="entry name" value="Nop_C"/>
</dbReference>
<dbReference type="InterPro" id="IPR045056">
    <property type="entry name" value="Nop56/Nop58"/>
</dbReference>
<keyword evidence="3" id="KW-0690">Ribosome biogenesis</keyword>
<dbReference type="FunFam" id="1.10.287.4070:FF:000002">
    <property type="entry name" value="Nucleolar protein 56"/>
    <property type="match status" value="1"/>
</dbReference>
<accession>A0A448YVA9</accession>
<dbReference type="OrthoDB" id="6780543at2759"/>
<dbReference type="Pfam" id="PF08156">
    <property type="entry name" value="NOP5NT"/>
    <property type="match status" value="1"/>
</dbReference>
<dbReference type="InterPro" id="IPR012974">
    <property type="entry name" value="NOP58/56_N"/>
</dbReference>
<gene>
    <name evidence="8" type="ORF">PSNMU_V1.4_AUG-EV-PASAV3_0003890</name>
</gene>
<dbReference type="GO" id="GO:0032040">
    <property type="term" value="C:small-subunit processome"/>
    <property type="evidence" value="ECO:0007669"/>
    <property type="project" value="InterPro"/>
</dbReference>
<proteinExistence type="inferred from homology"/>
<dbReference type="EMBL" id="CAACVS010000006">
    <property type="protein sequence ID" value="VEU33700.1"/>
    <property type="molecule type" value="Genomic_DNA"/>
</dbReference>
<evidence type="ECO:0000313" key="8">
    <source>
        <dbReference type="EMBL" id="VEU33700.1"/>
    </source>
</evidence>
<comment type="subcellular location">
    <subcellularLocation>
        <location evidence="1">Nucleus</location>
        <location evidence="1">Nucleolus</location>
    </subcellularLocation>
</comment>